<keyword evidence="1" id="KW-1133">Transmembrane helix</keyword>
<organism evidence="2 3">
    <name type="scientific">Winkia neuii</name>
    <dbReference type="NCBI Taxonomy" id="33007"/>
    <lineage>
        <taxon>Bacteria</taxon>
        <taxon>Bacillati</taxon>
        <taxon>Actinomycetota</taxon>
        <taxon>Actinomycetes</taxon>
        <taxon>Actinomycetales</taxon>
        <taxon>Actinomycetaceae</taxon>
        <taxon>Winkia</taxon>
    </lineage>
</organism>
<dbReference type="Proteomes" id="UP000235122">
    <property type="component" value="Unassembled WGS sequence"/>
</dbReference>
<keyword evidence="1" id="KW-0812">Transmembrane</keyword>
<name>A0A2I1INQ4_9ACTO</name>
<gene>
    <name evidence="2" type="ORF">CYJ19_03700</name>
</gene>
<dbReference type="AlphaFoldDB" id="A0A2I1INQ4"/>
<accession>A0A2I1INQ4</accession>
<sequence length="240" mass="25055">MVKKIGWALWSLVLLVVLAGLCYYVYGVSTGKLGPAAQKVGGKATVAPSSADPDDVVVPQGADSSIGALLGMPRSDLASFKVGNALVFRSESGHVVCSFSDAGGKLGTDLILPYRGADGSTAASPSIQCGLVRALDLHTEDQVGCVEGNRTGDTLAVWPGGRGIGACVVKGQPLRYDAEVEDNPDPNQRMKIRSLEYGKRIQKDGWACGDDGENLVCAELASGRGFLIGSDVYRLLGPEK</sequence>
<keyword evidence="3" id="KW-1185">Reference proteome</keyword>
<dbReference type="EMBL" id="PKKO01000002">
    <property type="protein sequence ID" value="PKY72756.1"/>
    <property type="molecule type" value="Genomic_DNA"/>
</dbReference>
<comment type="caution">
    <text evidence="2">The sequence shown here is derived from an EMBL/GenBank/DDBJ whole genome shotgun (WGS) entry which is preliminary data.</text>
</comment>
<dbReference type="RefSeq" id="WP_024331025.1">
    <property type="nucleotide sequence ID" value="NZ_JASOXK010000002.1"/>
</dbReference>
<evidence type="ECO:0000313" key="3">
    <source>
        <dbReference type="Proteomes" id="UP000235122"/>
    </source>
</evidence>
<keyword evidence="1" id="KW-0472">Membrane</keyword>
<feature type="transmembrane region" description="Helical" evidence="1">
    <location>
        <begin position="7"/>
        <end position="26"/>
    </location>
</feature>
<evidence type="ECO:0000256" key="1">
    <source>
        <dbReference type="SAM" id="Phobius"/>
    </source>
</evidence>
<proteinExistence type="predicted"/>
<dbReference type="GeneID" id="35867719"/>
<evidence type="ECO:0000313" key="2">
    <source>
        <dbReference type="EMBL" id="PKY72756.1"/>
    </source>
</evidence>
<dbReference type="STRING" id="33007.HMPREF3198_01485"/>
<reference evidence="2 3" key="1">
    <citation type="submission" date="2017-12" db="EMBL/GenBank/DDBJ databases">
        <title>Phylogenetic diversity of female urinary microbiome.</title>
        <authorList>
            <person name="Thomas-White K."/>
            <person name="Wolfe A.J."/>
        </authorList>
    </citation>
    <scope>NUCLEOTIDE SEQUENCE [LARGE SCALE GENOMIC DNA]</scope>
    <source>
        <strain evidence="2 3">UMB0402</strain>
    </source>
</reference>
<protein>
    <submittedName>
        <fullName evidence="2">Uncharacterized protein</fullName>
    </submittedName>
</protein>